<feature type="compositionally biased region" description="Basic residues" evidence="1">
    <location>
        <begin position="73"/>
        <end position="83"/>
    </location>
</feature>
<protein>
    <submittedName>
        <fullName evidence="3">Phosphoglycerate dehydrogenase-like enzyme</fullName>
    </submittedName>
</protein>
<evidence type="ECO:0000256" key="1">
    <source>
        <dbReference type="SAM" id="MobiDB-lite"/>
    </source>
</evidence>
<dbReference type="Gene3D" id="3.40.50.720">
    <property type="entry name" value="NAD(P)-binding Rossmann-like Domain"/>
    <property type="match status" value="1"/>
</dbReference>
<organism evidence="3 4">
    <name type="scientific">Streptomyces umbrinus</name>
    <dbReference type="NCBI Taxonomy" id="67370"/>
    <lineage>
        <taxon>Bacteria</taxon>
        <taxon>Bacillati</taxon>
        <taxon>Actinomycetota</taxon>
        <taxon>Actinomycetes</taxon>
        <taxon>Kitasatosporales</taxon>
        <taxon>Streptomycetaceae</taxon>
        <taxon>Streptomyces</taxon>
        <taxon>Streptomyces phaeochromogenes group</taxon>
    </lineage>
</organism>
<comment type="caution">
    <text evidence="3">The sequence shown here is derived from an EMBL/GenBank/DDBJ whole genome shotgun (WGS) entry which is preliminary data.</text>
</comment>
<accession>A0ABU0SH22</accession>
<dbReference type="Pfam" id="PF00389">
    <property type="entry name" value="2-Hacid_dh"/>
    <property type="match status" value="1"/>
</dbReference>
<feature type="compositionally biased region" description="Basic residues" evidence="1">
    <location>
        <begin position="92"/>
        <end position="107"/>
    </location>
</feature>
<name>A0ABU0SH22_9ACTN</name>
<keyword evidence="4" id="KW-1185">Reference proteome</keyword>
<evidence type="ECO:0000313" key="4">
    <source>
        <dbReference type="Proteomes" id="UP001230328"/>
    </source>
</evidence>
<feature type="region of interest" description="Disordered" evidence="1">
    <location>
        <begin position="68"/>
        <end position="107"/>
    </location>
</feature>
<dbReference type="InterPro" id="IPR006139">
    <property type="entry name" value="D-isomer_2_OHA_DH_cat_dom"/>
</dbReference>
<evidence type="ECO:0000313" key="3">
    <source>
        <dbReference type="EMBL" id="MDQ1022862.1"/>
    </source>
</evidence>
<feature type="domain" description="D-isomer specific 2-hydroxyacid dehydrogenase catalytic" evidence="2">
    <location>
        <begin position="8"/>
        <end position="69"/>
    </location>
</feature>
<gene>
    <name evidence="3" type="ORF">QF035_000444</name>
</gene>
<proteinExistence type="predicted"/>
<dbReference type="SUPFAM" id="SSF52283">
    <property type="entry name" value="Formate/glycerate dehydrogenase catalytic domain-like"/>
    <property type="match status" value="1"/>
</dbReference>
<evidence type="ECO:0000259" key="2">
    <source>
        <dbReference type="Pfam" id="PF00389"/>
    </source>
</evidence>
<sequence>MAEVREASGTEDQLIKALSGVDICVTQMAPLTERILKACPDLRLFCVSRGGPVNANLEAATRHGVAVSFASRTQRHRHRRAHGRPHDGRGPTRPRHPRRPRRRHLAR</sequence>
<dbReference type="Proteomes" id="UP001230328">
    <property type="component" value="Unassembled WGS sequence"/>
</dbReference>
<reference evidence="3 4" key="1">
    <citation type="submission" date="2023-07" db="EMBL/GenBank/DDBJ databases">
        <title>Comparative genomics of wheat-associated soil bacteria to identify genetic determinants of phenazine resistance.</title>
        <authorList>
            <person name="Mouncey N."/>
        </authorList>
    </citation>
    <scope>NUCLEOTIDE SEQUENCE [LARGE SCALE GENOMIC DNA]</scope>
    <source>
        <strain evidence="3 4">V2I4</strain>
    </source>
</reference>
<dbReference type="EMBL" id="JAUSZI010000002">
    <property type="protein sequence ID" value="MDQ1022862.1"/>
    <property type="molecule type" value="Genomic_DNA"/>
</dbReference>